<keyword evidence="3" id="KW-1185">Reference proteome</keyword>
<reference evidence="2" key="1">
    <citation type="submission" date="2023-03" db="EMBL/GenBank/DDBJ databases">
        <authorList>
            <person name="Steffen K."/>
            <person name="Cardenas P."/>
        </authorList>
    </citation>
    <scope>NUCLEOTIDE SEQUENCE</scope>
</reference>
<evidence type="ECO:0000313" key="2">
    <source>
        <dbReference type="EMBL" id="CAI8047634.1"/>
    </source>
</evidence>
<dbReference type="InterPro" id="IPR051531">
    <property type="entry name" value="N-acetyltransferase"/>
</dbReference>
<dbReference type="InterPro" id="IPR000182">
    <property type="entry name" value="GNAT_dom"/>
</dbReference>
<proteinExistence type="predicted"/>
<dbReference type="Pfam" id="PF13302">
    <property type="entry name" value="Acetyltransf_3"/>
    <property type="match status" value="1"/>
</dbReference>
<dbReference type="Gene3D" id="3.40.630.30">
    <property type="match status" value="1"/>
</dbReference>
<dbReference type="EMBL" id="CASHTH010003669">
    <property type="protein sequence ID" value="CAI8047634.1"/>
    <property type="molecule type" value="Genomic_DNA"/>
</dbReference>
<sequence>MTRPINLKTRRLLLRPFELSDVREVYEYAQDPDWSHFLPLPNPYTYRDAEEFVASSFASDWNTNPHFAISLSGTVIGSINIRLDLRNSAAEIGYAIGRAHWGRGITLEAGRAAVDWAFREYNLARICAKADLENGQSWRVMEKLGMQREGITRSSGPSEHAPNIREDTVTYSILRDEWEQDNVGEPYQRQANSDSSE</sequence>
<protein>
    <submittedName>
        <fullName evidence="2">Uncharacterized N-acetyltransferase YnaD</fullName>
    </submittedName>
</protein>
<evidence type="ECO:0000313" key="3">
    <source>
        <dbReference type="Proteomes" id="UP001174909"/>
    </source>
</evidence>
<evidence type="ECO:0000259" key="1">
    <source>
        <dbReference type="PROSITE" id="PS51186"/>
    </source>
</evidence>
<dbReference type="Proteomes" id="UP001174909">
    <property type="component" value="Unassembled WGS sequence"/>
</dbReference>
<dbReference type="PROSITE" id="PS51186">
    <property type="entry name" value="GNAT"/>
    <property type="match status" value="1"/>
</dbReference>
<comment type="caution">
    <text evidence="2">The sequence shown here is derived from an EMBL/GenBank/DDBJ whole genome shotgun (WGS) entry which is preliminary data.</text>
</comment>
<gene>
    <name evidence="2" type="ORF">GBAR_LOCUS26346</name>
</gene>
<dbReference type="SUPFAM" id="SSF55729">
    <property type="entry name" value="Acyl-CoA N-acyltransferases (Nat)"/>
    <property type="match status" value="1"/>
</dbReference>
<accession>A0AA35X813</accession>
<dbReference type="AlphaFoldDB" id="A0AA35X813"/>
<name>A0AA35X813_GEOBA</name>
<feature type="domain" description="N-acetyltransferase" evidence="1">
    <location>
        <begin position="12"/>
        <end position="176"/>
    </location>
</feature>
<organism evidence="2 3">
    <name type="scientific">Geodia barretti</name>
    <name type="common">Barrett's horny sponge</name>
    <dbReference type="NCBI Taxonomy" id="519541"/>
    <lineage>
        <taxon>Eukaryota</taxon>
        <taxon>Metazoa</taxon>
        <taxon>Porifera</taxon>
        <taxon>Demospongiae</taxon>
        <taxon>Heteroscleromorpha</taxon>
        <taxon>Tetractinellida</taxon>
        <taxon>Astrophorina</taxon>
        <taxon>Geodiidae</taxon>
        <taxon>Geodia</taxon>
    </lineage>
</organism>
<dbReference type="InterPro" id="IPR016181">
    <property type="entry name" value="Acyl_CoA_acyltransferase"/>
</dbReference>
<dbReference type="PANTHER" id="PTHR43792">
    <property type="entry name" value="GNAT FAMILY, PUTATIVE (AFU_ORTHOLOGUE AFUA_3G00765)-RELATED-RELATED"/>
    <property type="match status" value="1"/>
</dbReference>
<dbReference type="GO" id="GO:0016747">
    <property type="term" value="F:acyltransferase activity, transferring groups other than amino-acyl groups"/>
    <property type="evidence" value="ECO:0007669"/>
    <property type="project" value="InterPro"/>
</dbReference>